<dbReference type="Gene3D" id="3.30.1330.70">
    <property type="entry name" value="Holliday junction resolvase RusA"/>
    <property type="match status" value="1"/>
</dbReference>
<dbReference type="GO" id="GO:0000287">
    <property type="term" value="F:magnesium ion binding"/>
    <property type="evidence" value="ECO:0007669"/>
    <property type="project" value="InterPro"/>
</dbReference>
<dbReference type="GO" id="GO:0006310">
    <property type="term" value="P:DNA recombination"/>
    <property type="evidence" value="ECO:0007669"/>
    <property type="project" value="InterPro"/>
</dbReference>
<evidence type="ECO:0000313" key="2">
    <source>
        <dbReference type="Proteomes" id="UP000245380"/>
    </source>
</evidence>
<comment type="caution">
    <text evidence="1">The sequence shown here is derived from an EMBL/GenBank/DDBJ whole genome shotgun (WGS) entry which is preliminary data.</text>
</comment>
<dbReference type="EMBL" id="MPDK01000112">
    <property type="protein sequence ID" value="PWI50271.1"/>
    <property type="molecule type" value="Genomic_DNA"/>
</dbReference>
<dbReference type="Proteomes" id="UP000245380">
    <property type="component" value="Unassembled WGS sequence"/>
</dbReference>
<gene>
    <name evidence="1" type="ORF">BM613_14520</name>
</gene>
<dbReference type="InterPro" id="IPR036614">
    <property type="entry name" value="RusA-like_sf"/>
</dbReference>
<dbReference type="Pfam" id="PF05866">
    <property type="entry name" value="RusA"/>
    <property type="match status" value="1"/>
</dbReference>
<dbReference type="RefSeq" id="WP_245926409.1">
    <property type="nucleotide sequence ID" value="NZ_MPDK01000112.1"/>
</dbReference>
<dbReference type="GO" id="GO:0006281">
    <property type="term" value="P:DNA repair"/>
    <property type="evidence" value="ECO:0007669"/>
    <property type="project" value="InterPro"/>
</dbReference>
<sequence length="126" mass="15099">MRLILPIPPTLNHAYLAFIEEASWKTLSWMRKNNWRMPPPNEKIILRVWIFWPDRRRRDTDNVLKLLLDALKGVAFVDDCMVLPRVMDFGVDYERPRIEIELSLKNDFEDFSEEVSRSLQHEIRCA</sequence>
<dbReference type="SUPFAM" id="SSF103084">
    <property type="entry name" value="Holliday junction resolvase RusA"/>
    <property type="match status" value="1"/>
</dbReference>
<reference evidence="1 2" key="1">
    <citation type="submission" date="2016-11" db="EMBL/GenBank/DDBJ databases">
        <title>Comparative genomics of Acidibacillus ferroxidans species.</title>
        <authorList>
            <person name="Oliveira G."/>
            <person name="Nunes G."/>
            <person name="Oliveira R."/>
            <person name="Araujo F."/>
            <person name="Salim A."/>
            <person name="Scholte L."/>
            <person name="Morais D."/>
            <person name="Nancucheo I."/>
            <person name="Johnson D.B."/>
            <person name="Grail B."/>
            <person name="Bittencourt J."/>
            <person name="Valadares R."/>
        </authorList>
    </citation>
    <scope>NUCLEOTIDE SEQUENCE [LARGE SCALE GENOMIC DNA]</scope>
    <source>
        <strain evidence="1 2">Y002</strain>
    </source>
</reference>
<proteinExistence type="predicted"/>
<dbReference type="AlphaFoldDB" id="A0A2U3CMK9"/>
<dbReference type="InterPro" id="IPR008822">
    <property type="entry name" value="Endonuclease_RusA-like"/>
</dbReference>
<evidence type="ECO:0000313" key="1">
    <source>
        <dbReference type="EMBL" id="PWI50271.1"/>
    </source>
</evidence>
<accession>A0A2U3CMK9</accession>
<name>A0A2U3CMK9_SULT2</name>
<keyword evidence="2" id="KW-1185">Reference proteome</keyword>
<protein>
    <submittedName>
        <fullName evidence="1">Uncharacterized protein</fullName>
    </submittedName>
</protein>
<feature type="non-terminal residue" evidence="1">
    <location>
        <position position="126"/>
    </location>
</feature>
<organism evidence="1 2">
    <name type="scientific">Sulfoacidibacillus thermotolerans</name>
    <name type="common">Acidibacillus sulfuroxidans</name>
    <dbReference type="NCBI Taxonomy" id="1765684"/>
    <lineage>
        <taxon>Bacteria</taxon>
        <taxon>Bacillati</taxon>
        <taxon>Bacillota</taxon>
        <taxon>Bacilli</taxon>
        <taxon>Bacillales</taxon>
        <taxon>Alicyclobacillaceae</taxon>
        <taxon>Sulfoacidibacillus</taxon>
    </lineage>
</organism>